<proteinExistence type="predicted"/>
<dbReference type="Pfam" id="PF14390">
    <property type="entry name" value="DUF4420"/>
    <property type="match status" value="1"/>
</dbReference>
<dbReference type="InterPro" id="IPR025534">
    <property type="entry name" value="DUF4420"/>
</dbReference>
<dbReference type="Proteomes" id="UP001555826">
    <property type="component" value="Unassembled WGS sequence"/>
</dbReference>
<dbReference type="RefSeq" id="WP_367641328.1">
    <property type="nucleotide sequence ID" value="NZ_JBFNQN010000025.1"/>
</dbReference>
<accession>A0ABV3PDV0</accession>
<evidence type="ECO:0000313" key="2">
    <source>
        <dbReference type="Proteomes" id="UP001555826"/>
    </source>
</evidence>
<comment type="caution">
    <text evidence="1">The sequence shown here is derived from an EMBL/GenBank/DDBJ whole genome shotgun (WGS) entry which is preliminary data.</text>
</comment>
<reference evidence="1 2" key="1">
    <citation type="submission" date="2024-07" db="EMBL/GenBank/DDBJ databases">
        <authorList>
            <person name="Thanompreechachai J."/>
            <person name="Duangmal K."/>
        </authorList>
    </citation>
    <scope>NUCLEOTIDE SEQUENCE [LARGE SCALE GENOMIC DNA]</scope>
    <source>
        <strain evidence="1 2">KCTC 19886</strain>
    </source>
</reference>
<keyword evidence="2" id="KW-1185">Reference proteome</keyword>
<evidence type="ECO:0000313" key="1">
    <source>
        <dbReference type="EMBL" id="MEW9267816.1"/>
    </source>
</evidence>
<protein>
    <submittedName>
        <fullName evidence="1">PD-(D/E)XK motif protein</fullName>
    </submittedName>
</protein>
<name>A0ABV3PDV0_9ACTN</name>
<organism evidence="1 2">
    <name type="scientific">Kineococcus endophyticus</name>
    <dbReference type="NCBI Taxonomy" id="1181883"/>
    <lineage>
        <taxon>Bacteria</taxon>
        <taxon>Bacillati</taxon>
        <taxon>Actinomycetota</taxon>
        <taxon>Actinomycetes</taxon>
        <taxon>Kineosporiales</taxon>
        <taxon>Kineosporiaceae</taxon>
        <taxon>Kineococcus</taxon>
    </lineage>
</organism>
<dbReference type="EMBL" id="JBFNQN010000025">
    <property type="protein sequence ID" value="MEW9267816.1"/>
    <property type="molecule type" value="Genomic_DNA"/>
</dbReference>
<gene>
    <name evidence="1" type="ORF">AB1207_24010</name>
</gene>
<sequence length="320" mass="35973">MTERSFLTDWKARLLAGQAGVVLVEVRHPLEIYVGAGDQGRPLAQIRSKVQPPLHEISDLVLVERRQQGDWWILSLDLQDARFTDVFLRLVTHLVSASRRETTAESAWRSVSVVLSEWKRLLSVRPHGLLSLEELRGLVGELWLVLYRFSMAMPVDEVIAGWLGPLNAPQDFWYESTGFYEAKSIGPSAPRIKISSAHQLDERGMTLLVLQVPQVVESDAGALNLITLVEEVKTALQSSNKATDDLDVRLSRMGVDLDHPYYGNTWFRVTVVETFQVSEDFPAIRHSALPDGIEQVRYGLDRKSLNQFLVATERVSGDAS</sequence>